<organism evidence="2 3">
    <name type="scientific">Bodo saltans</name>
    <name type="common">Flagellated protozoan</name>
    <dbReference type="NCBI Taxonomy" id="75058"/>
    <lineage>
        <taxon>Eukaryota</taxon>
        <taxon>Discoba</taxon>
        <taxon>Euglenozoa</taxon>
        <taxon>Kinetoplastea</taxon>
        <taxon>Metakinetoplastina</taxon>
        <taxon>Eubodonida</taxon>
        <taxon>Bodonidae</taxon>
        <taxon>Bodo</taxon>
    </lineage>
</organism>
<gene>
    <name evidence="2" type="ORF">BSAL_18560</name>
</gene>
<accession>A0A0S4JBT1</accession>
<protein>
    <submittedName>
        <fullName evidence="2">Uncharacterized protein</fullName>
    </submittedName>
</protein>
<keyword evidence="3" id="KW-1185">Reference proteome</keyword>
<dbReference type="AlphaFoldDB" id="A0A0S4JBT1"/>
<dbReference type="EMBL" id="CYKH01001692">
    <property type="protein sequence ID" value="CUG88970.1"/>
    <property type="molecule type" value="Genomic_DNA"/>
</dbReference>
<name>A0A0S4JBT1_BODSA</name>
<feature type="region of interest" description="Disordered" evidence="1">
    <location>
        <begin position="305"/>
        <end position="330"/>
    </location>
</feature>
<evidence type="ECO:0000256" key="1">
    <source>
        <dbReference type="SAM" id="MobiDB-lite"/>
    </source>
</evidence>
<dbReference type="VEuPathDB" id="TriTrypDB:BSAL_18560"/>
<dbReference type="Proteomes" id="UP000051952">
    <property type="component" value="Unassembled WGS sequence"/>
</dbReference>
<reference evidence="3" key="1">
    <citation type="submission" date="2015-09" db="EMBL/GenBank/DDBJ databases">
        <authorList>
            <consortium name="Pathogen Informatics"/>
        </authorList>
    </citation>
    <scope>NUCLEOTIDE SEQUENCE [LARGE SCALE GENOMIC DNA]</scope>
    <source>
        <strain evidence="3">Lake Konstanz</strain>
    </source>
</reference>
<sequence>MSNETHFHHHRGASAPSSPSSLLFVRGHVALTISRSDCNVSSVNSDHVIEIPSPCLFRDGTRIPLVRYKNNIERGNQQAQDQHPHVLSAYHLRVALSFSGADNSVGETGAIPFVWCLVKLSLPAPSPTALHSSPQPQVFSKTLLLPTSNLTSIGGALARVEAGVNGGAVRDHVSVVAKCLDISDLVRHAHHWLDNLALCSSSIEQQRAEPWRLTMCVFVPTLEVIHAMVSTTCALDRMRMERPMLESLGLRWINGEAPSQLQDQIADLMPPLRTASSDSDDVSTFLGCRPSVRFQHAVSAAARAVESSNQRKHHNSSNLQKRARDDNDEVSSTIPVATRFVEALTLLVGVARLHIMFEFSSIDIAL</sequence>
<evidence type="ECO:0000313" key="3">
    <source>
        <dbReference type="Proteomes" id="UP000051952"/>
    </source>
</evidence>
<evidence type="ECO:0000313" key="2">
    <source>
        <dbReference type="EMBL" id="CUG88970.1"/>
    </source>
</evidence>
<proteinExistence type="predicted"/>